<dbReference type="InterPro" id="IPR029063">
    <property type="entry name" value="SAM-dependent_MTases_sf"/>
</dbReference>
<dbReference type="Pfam" id="PF08241">
    <property type="entry name" value="Methyltransf_11"/>
    <property type="match status" value="1"/>
</dbReference>
<evidence type="ECO:0000313" key="2">
    <source>
        <dbReference type="EMBL" id="AJF68445.1"/>
    </source>
</evidence>
<evidence type="ECO:0000259" key="1">
    <source>
        <dbReference type="Pfam" id="PF08241"/>
    </source>
</evidence>
<reference evidence="2 3" key="1">
    <citation type="submission" date="2014-12" db="EMBL/GenBank/DDBJ databases">
        <title>Complete genome sequence of Streptomyces vietnamensis strain GIMV4.0001, a genetic manipulable producer of the benzoisochromanequinone antibiotic granaticin.</title>
        <authorList>
            <person name="Deng M.R."/>
            <person name="Guo J."/>
            <person name="Ma L.Y."/>
            <person name="Feng G.D."/>
            <person name="Mo C.Y."/>
            <person name="Zhu H.H."/>
        </authorList>
    </citation>
    <scope>NUCLEOTIDE SEQUENCE [LARGE SCALE GENOMIC DNA]</scope>
    <source>
        <strain evidence="3">GIMV4.0001</strain>
    </source>
</reference>
<dbReference type="KEGG" id="svt:SVTN_32965"/>
<dbReference type="PANTHER" id="PTHR42912">
    <property type="entry name" value="METHYLTRANSFERASE"/>
    <property type="match status" value="1"/>
</dbReference>
<dbReference type="EMBL" id="CP010407">
    <property type="protein sequence ID" value="AJF68445.1"/>
    <property type="molecule type" value="Genomic_DNA"/>
</dbReference>
<protein>
    <recommendedName>
        <fullName evidence="1">Methyltransferase type 11 domain-containing protein</fullName>
    </recommendedName>
</protein>
<keyword evidence="3" id="KW-1185">Reference proteome</keyword>
<dbReference type="AlphaFoldDB" id="A0A0B5I2S8"/>
<dbReference type="STRING" id="362257.SVTN_32965"/>
<gene>
    <name evidence="2" type="ORF">SVTN_32965</name>
</gene>
<accession>A0A0B5I2S8</accession>
<organism evidence="2 3">
    <name type="scientific">Streptomyces vietnamensis</name>
    <dbReference type="NCBI Taxonomy" id="362257"/>
    <lineage>
        <taxon>Bacteria</taxon>
        <taxon>Bacillati</taxon>
        <taxon>Actinomycetota</taxon>
        <taxon>Actinomycetes</taxon>
        <taxon>Kitasatosporales</taxon>
        <taxon>Streptomycetaceae</taxon>
        <taxon>Streptomyces</taxon>
    </lineage>
</organism>
<evidence type="ECO:0000313" key="3">
    <source>
        <dbReference type="Proteomes" id="UP000031774"/>
    </source>
</evidence>
<dbReference type="InterPro" id="IPR050508">
    <property type="entry name" value="Methyltransf_Superfamily"/>
</dbReference>
<dbReference type="HOGENOM" id="CLU_089571_0_0_11"/>
<feature type="domain" description="Methyltransferase type 11" evidence="1">
    <location>
        <begin position="41"/>
        <end position="130"/>
    </location>
</feature>
<dbReference type="GO" id="GO:0008757">
    <property type="term" value="F:S-adenosylmethionine-dependent methyltransferase activity"/>
    <property type="evidence" value="ECO:0007669"/>
    <property type="project" value="InterPro"/>
</dbReference>
<dbReference type="Proteomes" id="UP000031774">
    <property type="component" value="Chromosome"/>
</dbReference>
<sequence length="251" mass="26333">MKAAEFDEIAPGYDESRGGTERAAGFAGMLAPLLDPARPVLDIGVGTGIVAAELAALGHTVHGLDLSPGMLARARARLGARVAVADACRLPVRSGSVDQAVSTWLLHAGPDNRAVLAEVARILRPGGRYLVIPAGGTRPTDDIGVLVGELEDRLDPDGSRRDGPEWLAPIAAAHGLVYEGTASERPTSFAVSPRAMAESLTRGLFTGAWAVGGEATRLVDETRSRLLALPDPEVPRVRKSADVVLTFTRRP</sequence>
<dbReference type="Gene3D" id="3.40.50.150">
    <property type="entry name" value="Vaccinia Virus protein VP39"/>
    <property type="match status" value="1"/>
</dbReference>
<name>A0A0B5I2S8_9ACTN</name>
<dbReference type="SUPFAM" id="SSF53335">
    <property type="entry name" value="S-adenosyl-L-methionine-dependent methyltransferases"/>
    <property type="match status" value="1"/>
</dbReference>
<dbReference type="CDD" id="cd02440">
    <property type="entry name" value="AdoMet_MTases"/>
    <property type="match status" value="1"/>
</dbReference>
<dbReference type="InterPro" id="IPR013216">
    <property type="entry name" value="Methyltransf_11"/>
</dbReference>
<dbReference type="PANTHER" id="PTHR42912:SF45">
    <property type="entry name" value="23S RRNA (GUANINE(745)-N(1))-METHYLTRANSFERASE"/>
    <property type="match status" value="1"/>
</dbReference>
<proteinExistence type="predicted"/>